<name>A0AA35X1I4_GEOBA</name>
<proteinExistence type="predicted"/>
<dbReference type="EMBL" id="CASHTH010002728">
    <property type="protein sequence ID" value="CAI8034377.1"/>
    <property type="molecule type" value="Genomic_DNA"/>
</dbReference>
<gene>
    <name evidence="2" type="ORF">GBAR_LOCUS19362</name>
</gene>
<dbReference type="Proteomes" id="UP001174909">
    <property type="component" value="Unassembled WGS sequence"/>
</dbReference>
<comment type="caution">
    <text evidence="2">The sequence shown here is derived from an EMBL/GenBank/DDBJ whole genome shotgun (WGS) entry which is preliminary data.</text>
</comment>
<dbReference type="AlphaFoldDB" id="A0AA35X1I4"/>
<protein>
    <submittedName>
        <fullName evidence="2">Uncharacterized protein</fullName>
    </submittedName>
</protein>
<evidence type="ECO:0000256" key="1">
    <source>
        <dbReference type="SAM" id="MobiDB-lite"/>
    </source>
</evidence>
<accession>A0AA35X1I4</accession>
<evidence type="ECO:0000313" key="2">
    <source>
        <dbReference type="EMBL" id="CAI8034377.1"/>
    </source>
</evidence>
<evidence type="ECO:0000313" key="3">
    <source>
        <dbReference type="Proteomes" id="UP001174909"/>
    </source>
</evidence>
<reference evidence="2" key="1">
    <citation type="submission" date="2023-03" db="EMBL/GenBank/DDBJ databases">
        <authorList>
            <person name="Steffen K."/>
            <person name="Cardenas P."/>
        </authorList>
    </citation>
    <scope>NUCLEOTIDE SEQUENCE</scope>
</reference>
<organism evidence="2 3">
    <name type="scientific">Geodia barretti</name>
    <name type="common">Barrett's horny sponge</name>
    <dbReference type="NCBI Taxonomy" id="519541"/>
    <lineage>
        <taxon>Eukaryota</taxon>
        <taxon>Metazoa</taxon>
        <taxon>Porifera</taxon>
        <taxon>Demospongiae</taxon>
        <taxon>Heteroscleromorpha</taxon>
        <taxon>Tetractinellida</taxon>
        <taxon>Astrophorina</taxon>
        <taxon>Geodiidae</taxon>
        <taxon>Geodia</taxon>
    </lineage>
</organism>
<feature type="region of interest" description="Disordered" evidence="1">
    <location>
        <begin position="1"/>
        <end position="44"/>
    </location>
</feature>
<keyword evidence="3" id="KW-1185">Reference proteome</keyword>
<sequence>PFSQFLSTSSSTGAGIRRTAESDCASDRRQHRNSQLLRQVRAGYNKTTLKEGRVPSVLRNKRTCARQPAPLQLFLQTTLPKREQKCIEELRRRRPQL</sequence>
<feature type="compositionally biased region" description="Polar residues" evidence="1">
    <location>
        <begin position="1"/>
        <end position="13"/>
    </location>
</feature>
<feature type="compositionally biased region" description="Basic and acidic residues" evidence="1">
    <location>
        <begin position="18"/>
        <end position="28"/>
    </location>
</feature>
<feature type="non-terminal residue" evidence="2">
    <location>
        <position position="1"/>
    </location>
</feature>